<feature type="domain" description="Retrovirus-related Pol polyprotein from transposon TNT 1-94-like beta-barrel" evidence="2">
    <location>
        <begin position="124"/>
        <end position="197"/>
    </location>
</feature>
<name>A0AAW1IKC4_SAPOF</name>
<feature type="region of interest" description="Disordered" evidence="1">
    <location>
        <begin position="14"/>
        <end position="62"/>
    </location>
</feature>
<comment type="caution">
    <text evidence="3">The sequence shown here is derived from an EMBL/GenBank/DDBJ whole genome shotgun (WGS) entry which is preliminary data.</text>
</comment>
<feature type="compositionally biased region" description="Polar residues" evidence="1">
    <location>
        <begin position="32"/>
        <end position="49"/>
    </location>
</feature>
<dbReference type="Proteomes" id="UP001443914">
    <property type="component" value="Unassembled WGS sequence"/>
</dbReference>
<organism evidence="3 4">
    <name type="scientific">Saponaria officinalis</name>
    <name type="common">Common soapwort</name>
    <name type="synonym">Lychnis saponaria</name>
    <dbReference type="NCBI Taxonomy" id="3572"/>
    <lineage>
        <taxon>Eukaryota</taxon>
        <taxon>Viridiplantae</taxon>
        <taxon>Streptophyta</taxon>
        <taxon>Embryophyta</taxon>
        <taxon>Tracheophyta</taxon>
        <taxon>Spermatophyta</taxon>
        <taxon>Magnoliopsida</taxon>
        <taxon>eudicotyledons</taxon>
        <taxon>Gunneridae</taxon>
        <taxon>Pentapetalae</taxon>
        <taxon>Caryophyllales</taxon>
        <taxon>Caryophyllaceae</taxon>
        <taxon>Caryophylleae</taxon>
        <taxon>Saponaria</taxon>
    </lineage>
</organism>
<reference evidence="3" key="1">
    <citation type="submission" date="2024-03" db="EMBL/GenBank/DDBJ databases">
        <title>WGS assembly of Saponaria officinalis var. Norfolk2.</title>
        <authorList>
            <person name="Jenkins J."/>
            <person name="Shu S."/>
            <person name="Grimwood J."/>
            <person name="Barry K."/>
            <person name="Goodstein D."/>
            <person name="Schmutz J."/>
            <person name="Leebens-Mack J."/>
            <person name="Osbourn A."/>
        </authorList>
    </citation>
    <scope>NUCLEOTIDE SEQUENCE [LARGE SCALE GENOMIC DNA]</scope>
    <source>
        <strain evidence="3">JIC</strain>
    </source>
</reference>
<protein>
    <recommendedName>
        <fullName evidence="2">Retrovirus-related Pol polyprotein from transposon TNT 1-94-like beta-barrel domain-containing protein</fullName>
    </recommendedName>
</protein>
<dbReference type="InterPro" id="IPR054722">
    <property type="entry name" value="PolX-like_BBD"/>
</dbReference>
<dbReference type="Pfam" id="PF22936">
    <property type="entry name" value="Pol_BBD"/>
    <property type="match status" value="1"/>
</dbReference>
<evidence type="ECO:0000313" key="4">
    <source>
        <dbReference type="Proteomes" id="UP001443914"/>
    </source>
</evidence>
<sequence>MCWEIRGYPVGHSKYKKPYQKTSYRGSLGGTFRQQRGYQGNSRQGSNNGEAKYHKKTAANARAENSDLSSAIGAATQQLENLLKMVPVSNNNYKRGGDSEEEIECNFAGMMHHFNQNRHKNARVIDSGATDHMSPYLDILTNVKAVNEKPKINLPNGRCVRVTHRGDVKLNNGLLLRKVLYVPEFKQNLLSVQKMIKDTECELSFFDSYCCVQGCSDEKI</sequence>
<gene>
    <name evidence="3" type="ORF">RND81_09G080500</name>
</gene>
<proteinExistence type="predicted"/>
<evidence type="ECO:0000259" key="2">
    <source>
        <dbReference type="Pfam" id="PF22936"/>
    </source>
</evidence>
<dbReference type="EMBL" id="JBDFQZ010000009">
    <property type="protein sequence ID" value="KAK9689780.1"/>
    <property type="molecule type" value="Genomic_DNA"/>
</dbReference>
<accession>A0AAW1IKC4</accession>
<evidence type="ECO:0000256" key="1">
    <source>
        <dbReference type="SAM" id="MobiDB-lite"/>
    </source>
</evidence>
<evidence type="ECO:0000313" key="3">
    <source>
        <dbReference type="EMBL" id="KAK9689780.1"/>
    </source>
</evidence>
<dbReference type="AlphaFoldDB" id="A0AAW1IKC4"/>
<keyword evidence="4" id="KW-1185">Reference proteome</keyword>